<comment type="cofactor">
    <cofactor evidence="1">
        <name>Zn(2+)</name>
        <dbReference type="ChEBI" id="CHEBI:29105"/>
    </cofactor>
</comment>
<evidence type="ECO:0000256" key="1">
    <source>
        <dbReference type="ARBA" id="ARBA00001947"/>
    </source>
</evidence>
<evidence type="ECO:0000256" key="8">
    <source>
        <dbReference type="SAM" id="MobiDB-lite"/>
    </source>
</evidence>
<evidence type="ECO:0000259" key="10">
    <source>
        <dbReference type="PROSITE" id="PS52035"/>
    </source>
</evidence>
<evidence type="ECO:0000256" key="9">
    <source>
        <dbReference type="SAM" id="SignalP"/>
    </source>
</evidence>
<sequence>MPPRFLLAAAIALVAAPTMAQTGPARGREYRQAPAVLERYGDVPIALTAPALAPGRAALTAQDEMLAFLRALKERHPEVTLSSLGRSIEGRDIPFLVFTAEGAADAAGVRALPRPIVWLIGQQHGNEPAGGEAMLAVAHALAGGELKPLLDRVSVVVVPRANPDGAAADMRVAANGLDPNRDHLLLTLPEIRAIHARMVDLPPDVVVDHHEFQVAGTWLARFGGLQKSDAMLLSATHPQTPAALSRLAGEVFLPAIAAGLRERGLTSFVYHTATGRADRRTVSLGGNAPGISRNNFGLAGALSFLVETRGIGIGMEGYQRRVATHYLAAKAVLERAAADPAGIRAATAAARAGLAADPGPLVVAYSIATVPETIPLVDPVTGADKPVPVDLQDSRRTTVTATRPRPAGYLLEPAAAPAIQALRLRGAVLCRLGEGGPVPVEAFRVAAKAGPVNRESINPDGAVAIAVEPRGLAPSPDALFVPMAQPLSAVIAAALEPDSPGSHVGVGLVPVSEAGEPPVYRVPARPPLAPGGPSGCDNEDQARTKPSLGR</sequence>
<evidence type="ECO:0000313" key="11">
    <source>
        <dbReference type="EMBL" id="KAA2235721.1"/>
    </source>
</evidence>
<keyword evidence="6" id="KW-0482">Metalloprotease</keyword>
<feature type="active site" description="Proton donor/acceptor" evidence="7">
    <location>
        <position position="307"/>
    </location>
</feature>
<name>A0A5B2V9N3_9HYPH</name>
<keyword evidence="5" id="KW-0862">Zinc</keyword>
<protein>
    <recommendedName>
        <fullName evidence="10">Peptidase M14 domain-containing protein</fullName>
    </recommendedName>
</protein>
<keyword evidence="3" id="KW-0645">Protease</keyword>
<accession>A0A5B2V9N3</accession>
<keyword evidence="12" id="KW-1185">Reference proteome</keyword>
<dbReference type="EMBL" id="VUOA01000033">
    <property type="protein sequence ID" value="KAA2235721.1"/>
    <property type="molecule type" value="Genomic_DNA"/>
</dbReference>
<dbReference type="RefSeq" id="WP_149820087.1">
    <property type="nucleotide sequence ID" value="NZ_VUOA01000033.1"/>
</dbReference>
<feature type="region of interest" description="Disordered" evidence="8">
    <location>
        <begin position="516"/>
        <end position="550"/>
    </location>
</feature>
<dbReference type="GO" id="GO:0004181">
    <property type="term" value="F:metallocarboxypeptidase activity"/>
    <property type="evidence" value="ECO:0007669"/>
    <property type="project" value="InterPro"/>
</dbReference>
<evidence type="ECO:0000256" key="5">
    <source>
        <dbReference type="ARBA" id="ARBA00022833"/>
    </source>
</evidence>
<proteinExistence type="inferred from homology"/>
<keyword evidence="4" id="KW-0378">Hydrolase</keyword>
<evidence type="ECO:0000313" key="12">
    <source>
        <dbReference type="Proteomes" id="UP000323142"/>
    </source>
</evidence>
<evidence type="ECO:0000256" key="7">
    <source>
        <dbReference type="PROSITE-ProRule" id="PRU01379"/>
    </source>
</evidence>
<dbReference type="GO" id="GO:0008270">
    <property type="term" value="F:zinc ion binding"/>
    <property type="evidence" value="ECO:0007669"/>
    <property type="project" value="InterPro"/>
</dbReference>
<feature type="signal peptide" evidence="9">
    <location>
        <begin position="1"/>
        <end position="20"/>
    </location>
</feature>
<dbReference type="PANTHER" id="PTHR11705">
    <property type="entry name" value="PROTEASE FAMILY M14 CARBOXYPEPTIDASE A,B"/>
    <property type="match status" value="1"/>
</dbReference>
<dbReference type="AlphaFoldDB" id="A0A5B2V9N3"/>
<organism evidence="11 12">
    <name type="scientific">Salinarimonas soli</name>
    <dbReference type="NCBI Taxonomy" id="1638099"/>
    <lineage>
        <taxon>Bacteria</taxon>
        <taxon>Pseudomonadati</taxon>
        <taxon>Pseudomonadota</taxon>
        <taxon>Alphaproteobacteria</taxon>
        <taxon>Hyphomicrobiales</taxon>
        <taxon>Salinarimonadaceae</taxon>
        <taxon>Salinarimonas</taxon>
    </lineage>
</organism>
<dbReference type="SUPFAM" id="SSF53187">
    <property type="entry name" value="Zn-dependent exopeptidases"/>
    <property type="match status" value="1"/>
</dbReference>
<gene>
    <name evidence="11" type="ORF">F0L46_18005</name>
</gene>
<dbReference type="PANTHER" id="PTHR11705:SF143">
    <property type="entry name" value="SLL0236 PROTEIN"/>
    <property type="match status" value="1"/>
</dbReference>
<evidence type="ECO:0000256" key="4">
    <source>
        <dbReference type="ARBA" id="ARBA00022801"/>
    </source>
</evidence>
<comment type="caution">
    <text evidence="11">The sequence shown here is derived from an EMBL/GenBank/DDBJ whole genome shotgun (WGS) entry which is preliminary data.</text>
</comment>
<reference evidence="11 12" key="1">
    <citation type="submission" date="2019-09" db="EMBL/GenBank/DDBJ databases">
        <title>Salinarimonas rosea gen. nov., sp. nov., a new member of the a-2 subgroup of the Proteobacteria.</title>
        <authorList>
            <person name="Liu J."/>
        </authorList>
    </citation>
    <scope>NUCLEOTIDE SEQUENCE [LARGE SCALE GENOMIC DNA]</scope>
    <source>
        <strain evidence="11 12">BN140002</strain>
    </source>
</reference>
<dbReference type="SMART" id="SM00631">
    <property type="entry name" value="Zn_pept"/>
    <property type="match status" value="1"/>
</dbReference>
<dbReference type="Gene3D" id="3.40.630.10">
    <property type="entry name" value="Zn peptidases"/>
    <property type="match status" value="1"/>
</dbReference>
<feature type="domain" description="Peptidase M14" evidence="10">
    <location>
        <begin position="58"/>
        <end position="336"/>
    </location>
</feature>
<evidence type="ECO:0000256" key="3">
    <source>
        <dbReference type="ARBA" id="ARBA00022670"/>
    </source>
</evidence>
<evidence type="ECO:0000256" key="6">
    <source>
        <dbReference type="ARBA" id="ARBA00023049"/>
    </source>
</evidence>
<keyword evidence="9" id="KW-0732">Signal</keyword>
<dbReference type="Pfam" id="PF00246">
    <property type="entry name" value="Peptidase_M14"/>
    <property type="match status" value="1"/>
</dbReference>
<dbReference type="OrthoDB" id="9767214at2"/>
<dbReference type="PROSITE" id="PS52035">
    <property type="entry name" value="PEPTIDASE_M14"/>
    <property type="match status" value="1"/>
</dbReference>
<dbReference type="Proteomes" id="UP000323142">
    <property type="component" value="Unassembled WGS sequence"/>
</dbReference>
<dbReference type="InterPro" id="IPR000834">
    <property type="entry name" value="Peptidase_M14"/>
</dbReference>
<evidence type="ECO:0000256" key="2">
    <source>
        <dbReference type="ARBA" id="ARBA00005988"/>
    </source>
</evidence>
<comment type="similarity">
    <text evidence="2 7">Belongs to the peptidase M14 family.</text>
</comment>
<dbReference type="CDD" id="cd06242">
    <property type="entry name" value="M14-like"/>
    <property type="match status" value="1"/>
</dbReference>
<reference evidence="11 12" key="2">
    <citation type="submission" date="2019-09" db="EMBL/GenBank/DDBJ databases">
        <authorList>
            <person name="Jin C."/>
        </authorList>
    </citation>
    <scope>NUCLEOTIDE SEQUENCE [LARGE SCALE GENOMIC DNA]</scope>
    <source>
        <strain evidence="11 12">BN140002</strain>
    </source>
</reference>
<feature type="chain" id="PRO_5022660192" description="Peptidase M14 domain-containing protein" evidence="9">
    <location>
        <begin position="21"/>
        <end position="550"/>
    </location>
</feature>
<dbReference type="GO" id="GO:0005615">
    <property type="term" value="C:extracellular space"/>
    <property type="evidence" value="ECO:0007669"/>
    <property type="project" value="TreeGrafter"/>
</dbReference>
<dbReference type="GO" id="GO:0006508">
    <property type="term" value="P:proteolysis"/>
    <property type="evidence" value="ECO:0007669"/>
    <property type="project" value="UniProtKB-KW"/>
</dbReference>